<feature type="domain" description="FAD-binding" evidence="2">
    <location>
        <begin position="7"/>
        <end position="326"/>
    </location>
</feature>
<dbReference type="InterPro" id="IPR002938">
    <property type="entry name" value="FAD-bd"/>
</dbReference>
<dbReference type="InterPro" id="IPR036188">
    <property type="entry name" value="FAD/NAD-bd_sf"/>
</dbReference>
<comment type="caution">
    <text evidence="3">The sequence shown here is derived from an EMBL/GenBank/DDBJ whole genome shotgun (WGS) entry which is preliminary data.</text>
</comment>
<organism evidence="3 4">
    <name type="scientific">Brenneria populi</name>
    <dbReference type="NCBI Taxonomy" id="1505588"/>
    <lineage>
        <taxon>Bacteria</taxon>
        <taxon>Pseudomonadati</taxon>
        <taxon>Pseudomonadota</taxon>
        <taxon>Gammaproteobacteria</taxon>
        <taxon>Enterobacterales</taxon>
        <taxon>Pectobacteriaceae</taxon>
        <taxon>Brenneria</taxon>
    </lineage>
</organism>
<dbReference type="PRINTS" id="PR00420">
    <property type="entry name" value="RNGMNOXGNASE"/>
</dbReference>
<dbReference type="InterPro" id="IPR050631">
    <property type="entry name" value="PheA/TfdB_FAD_monoxygenase"/>
</dbReference>
<gene>
    <name evidence="3" type="ORF">VSX58_01100</name>
</gene>
<protein>
    <submittedName>
        <fullName evidence="3">FAD-dependent oxidoreductase</fullName>
    </submittedName>
</protein>
<dbReference type="Gene3D" id="3.50.50.60">
    <property type="entry name" value="FAD/NAD(P)-binding domain"/>
    <property type="match status" value="2"/>
</dbReference>
<evidence type="ECO:0000313" key="4">
    <source>
        <dbReference type="Proteomes" id="UP001309705"/>
    </source>
</evidence>
<reference evidence="3 4" key="1">
    <citation type="journal article" date="2017" name="Int. J. Syst. Evol. Microbiol.">
        <title>Brenneria populi subsp. brevivirga subsp. nov. isolated from symptomatic bark of Populus x euramericana canker, and description of Brenneria populi subsp. populi subsp. nov.</title>
        <authorList>
            <person name="Zheng M.H."/>
            <person name="Piao C.G."/>
            <person name="Xue H."/>
            <person name="Guo M.W."/>
            <person name="Li Y."/>
        </authorList>
    </citation>
    <scope>NUCLEOTIDE SEQUENCE [LARGE SCALE GENOMIC DNA]</scope>
    <source>
        <strain evidence="3 4">D9-5</strain>
    </source>
</reference>
<dbReference type="Proteomes" id="UP001309705">
    <property type="component" value="Unassembled WGS sequence"/>
</dbReference>
<dbReference type="PANTHER" id="PTHR43476">
    <property type="entry name" value="3-(3-HYDROXY-PHENYL)PROPIONATE/3-HYDROXYCINNAMIC ACID HYDROXYLASE"/>
    <property type="match status" value="1"/>
</dbReference>
<dbReference type="SUPFAM" id="SSF51905">
    <property type="entry name" value="FAD/NAD(P)-binding domain"/>
    <property type="match status" value="1"/>
</dbReference>
<dbReference type="EMBL" id="JAYWTM010000001">
    <property type="protein sequence ID" value="MEC5341207.1"/>
    <property type="molecule type" value="Genomic_DNA"/>
</dbReference>
<dbReference type="PANTHER" id="PTHR43476:SF5">
    <property type="entry name" value="FAD-DEPENDENT MONOOXYGENASE"/>
    <property type="match status" value="1"/>
</dbReference>
<proteinExistence type="predicted"/>
<dbReference type="NCBIfam" id="NF004834">
    <property type="entry name" value="PRK06185.1-3"/>
    <property type="match status" value="1"/>
</dbReference>
<evidence type="ECO:0000313" key="3">
    <source>
        <dbReference type="EMBL" id="MEC5341207.1"/>
    </source>
</evidence>
<dbReference type="Pfam" id="PF01494">
    <property type="entry name" value="FAD_binding_3"/>
    <property type="match status" value="1"/>
</dbReference>
<evidence type="ECO:0000256" key="1">
    <source>
        <dbReference type="ARBA" id="ARBA00023002"/>
    </source>
</evidence>
<accession>A0ABU6JL87</accession>
<keyword evidence="4" id="KW-1185">Reference proteome</keyword>
<evidence type="ECO:0000259" key="2">
    <source>
        <dbReference type="Pfam" id="PF01494"/>
    </source>
</evidence>
<sequence length="405" mass="44613">MTDTFLETPCCIVGAGPAGLMLGYLLARAGVSVLVLEKHADFLRDFRGDTIHPSTLEIMARLDLLAPLLRLPHQRVETLIGEFNGRRIVMADFRRLPCLCRFMALMPQWDFLNFLAQQSQSLPGFRLLHSTRVVKVIQEDGAVTGVEALDADGGALRIRAGLVIGTDGRRSVVRRTAGLTGRSFGMPRDVLWMKLPKADGDENWASGHGGPKNNFIMLDRGDYWQCGYSIAKGTLPEIKRQGLPALLQRIAAASPVGVERLSSAVPDWEHVKLLDIRIDRLDRWAAAGVLCIGDAAHAMSPIGGVGVNLAIQDAVAAANLLAGPLARGPVGLNVLNRVQRRREFPTRIIQRLQLMMTGKGDSQPRAAARRPPALVRWMIRQPWLPHLTGRIIGLGFRRELPRFPR</sequence>
<dbReference type="RefSeq" id="WP_327616416.1">
    <property type="nucleotide sequence ID" value="NZ_JAYWTM010000001.1"/>
</dbReference>
<keyword evidence="1" id="KW-0560">Oxidoreductase</keyword>
<name>A0ABU6JL87_9GAMM</name>